<evidence type="ECO:0000313" key="3">
    <source>
        <dbReference type="EMBL" id="KAK3900375.1"/>
    </source>
</evidence>
<keyword evidence="4" id="KW-1185">Reference proteome</keyword>
<feature type="transmembrane region" description="Helical" evidence="2">
    <location>
        <begin position="103"/>
        <end position="124"/>
    </location>
</feature>
<keyword evidence="2" id="KW-1133">Transmembrane helix</keyword>
<feature type="transmembrane region" description="Helical" evidence="2">
    <location>
        <begin position="32"/>
        <end position="51"/>
    </location>
</feature>
<feature type="non-terminal residue" evidence="3">
    <location>
        <position position="125"/>
    </location>
</feature>
<dbReference type="EMBL" id="MU855677">
    <property type="protein sequence ID" value="KAK3900375.1"/>
    <property type="molecule type" value="Genomic_DNA"/>
</dbReference>
<name>A0AAN6MGP2_9PEZI</name>
<reference evidence="3" key="2">
    <citation type="submission" date="2023-05" db="EMBL/GenBank/DDBJ databases">
        <authorList>
            <consortium name="Lawrence Berkeley National Laboratory"/>
            <person name="Steindorff A."/>
            <person name="Hensen N."/>
            <person name="Bonometti L."/>
            <person name="Westerberg I."/>
            <person name="Brannstrom I.O."/>
            <person name="Guillou S."/>
            <person name="Cros-Aarteil S."/>
            <person name="Calhoun S."/>
            <person name="Haridas S."/>
            <person name="Kuo A."/>
            <person name="Mondo S."/>
            <person name="Pangilinan J."/>
            <person name="Riley R."/>
            <person name="Labutti K."/>
            <person name="Andreopoulos B."/>
            <person name="Lipzen A."/>
            <person name="Chen C."/>
            <person name="Yanf M."/>
            <person name="Daum C."/>
            <person name="Ng V."/>
            <person name="Clum A."/>
            <person name="Ohm R."/>
            <person name="Martin F."/>
            <person name="Silar P."/>
            <person name="Natvig D."/>
            <person name="Lalanne C."/>
            <person name="Gautier V."/>
            <person name="Ament-Velasquez S.L."/>
            <person name="Kruys A."/>
            <person name="Hutchinson M.I."/>
            <person name="Powell A.J."/>
            <person name="Barry K."/>
            <person name="Miller A.N."/>
            <person name="Grigoriev I.V."/>
            <person name="Debuchy R."/>
            <person name="Gladieux P."/>
            <person name="Thoren M.H."/>
            <person name="Johannesson H."/>
        </authorList>
    </citation>
    <scope>NUCLEOTIDE SEQUENCE</scope>
    <source>
        <strain evidence="3">CBS 103.79</strain>
    </source>
</reference>
<feature type="region of interest" description="Disordered" evidence="1">
    <location>
        <begin position="1"/>
        <end position="25"/>
    </location>
</feature>
<comment type="caution">
    <text evidence="3">The sequence shown here is derived from an EMBL/GenBank/DDBJ whole genome shotgun (WGS) entry which is preliminary data.</text>
</comment>
<evidence type="ECO:0000256" key="1">
    <source>
        <dbReference type="SAM" id="MobiDB-lite"/>
    </source>
</evidence>
<feature type="region of interest" description="Disordered" evidence="1">
    <location>
        <begin position="57"/>
        <end position="95"/>
    </location>
</feature>
<reference evidence="3" key="1">
    <citation type="journal article" date="2023" name="Mol. Phylogenet. Evol.">
        <title>Genome-scale phylogeny and comparative genomics of the fungal order Sordariales.</title>
        <authorList>
            <person name="Hensen N."/>
            <person name="Bonometti L."/>
            <person name="Westerberg I."/>
            <person name="Brannstrom I.O."/>
            <person name="Guillou S."/>
            <person name="Cros-Aarteil S."/>
            <person name="Calhoun S."/>
            <person name="Haridas S."/>
            <person name="Kuo A."/>
            <person name="Mondo S."/>
            <person name="Pangilinan J."/>
            <person name="Riley R."/>
            <person name="LaButti K."/>
            <person name="Andreopoulos B."/>
            <person name="Lipzen A."/>
            <person name="Chen C."/>
            <person name="Yan M."/>
            <person name="Daum C."/>
            <person name="Ng V."/>
            <person name="Clum A."/>
            <person name="Steindorff A."/>
            <person name="Ohm R.A."/>
            <person name="Martin F."/>
            <person name="Silar P."/>
            <person name="Natvig D.O."/>
            <person name="Lalanne C."/>
            <person name="Gautier V."/>
            <person name="Ament-Velasquez S.L."/>
            <person name="Kruys A."/>
            <person name="Hutchinson M.I."/>
            <person name="Powell A.J."/>
            <person name="Barry K."/>
            <person name="Miller A.N."/>
            <person name="Grigoriev I.V."/>
            <person name="Debuchy R."/>
            <person name="Gladieux P."/>
            <person name="Hiltunen Thoren M."/>
            <person name="Johannesson H."/>
        </authorList>
    </citation>
    <scope>NUCLEOTIDE SEQUENCE</scope>
    <source>
        <strain evidence="3">CBS 103.79</strain>
    </source>
</reference>
<sequence>MPPPAGAAAGDSASCSPTSCSPSTPFSTLLSLTPLLLTFALASSLALTHLFPRLAHLQQPSPSSSSGGIAIDDGNDHLLPASAPESLRQAHAEQAARSPRARLAAAAFATTVGLAAVVGVLIVAE</sequence>
<evidence type="ECO:0000256" key="2">
    <source>
        <dbReference type="SAM" id="Phobius"/>
    </source>
</evidence>
<dbReference type="AlphaFoldDB" id="A0AAN6MGP2"/>
<evidence type="ECO:0000313" key="4">
    <source>
        <dbReference type="Proteomes" id="UP001303889"/>
    </source>
</evidence>
<organism evidence="3 4">
    <name type="scientific">Staphylotrichum tortipilum</name>
    <dbReference type="NCBI Taxonomy" id="2831512"/>
    <lineage>
        <taxon>Eukaryota</taxon>
        <taxon>Fungi</taxon>
        <taxon>Dikarya</taxon>
        <taxon>Ascomycota</taxon>
        <taxon>Pezizomycotina</taxon>
        <taxon>Sordariomycetes</taxon>
        <taxon>Sordariomycetidae</taxon>
        <taxon>Sordariales</taxon>
        <taxon>Chaetomiaceae</taxon>
        <taxon>Staphylotrichum</taxon>
    </lineage>
</organism>
<protein>
    <submittedName>
        <fullName evidence="3">Uncharacterized protein</fullName>
    </submittedName>
</protein>
<proteinExistence type="predicted"/>
<accession>A0AAN6MGP2</accession>
<gene>
    <name evidence="3" type="ORF">C8A05DRAFT_35987</name>
</gene>
<keyword evidence="2" id="KW-0472">Membrane</keyword>
<keyword evidence="2" id="KW-0812">Transmembrane</keyword>
<dbReference type="Proteomes" id="UP001303889">
    <property type="component" value="Unassembled WGS sequence"/>
</dbReference>
<feature type="compositionally biased region" description="Low complexity" evidence="1">
    <location>
        <begin position="58"/>
        <end position="68"/>
    </location>
</feature>